<evidence type="ECO:0000313" key="3">
    <source>
        <dbReference type="EMBL" id="KAJ3224336.1"/>
    </source>
</evidence>
<gene>
    <name evidence="3" type="ORF">HK099_008580</name>
</gene>
<dbReference type="SUPFAM" id="SSF56815">
    <property type="entry name" value="Sec1/munc18-like (SM) proteins"/>
    <property type="match status" value="1"/>
</dbReference>
<sequence length="596" mass="67523">MSISSFALKEFAKKQFIQVLDSVRGRKGLVLDKQLSGPLSLIAEFSLLKEHGVEKIYHLQKSKLETECKSLIYIVRPKIQSMKWISEQIKYFVSLGLKLDYHLFFVPRRTLVCEMVLEAAGVFGSITFGEYHLDLIPLDEDVLSLEYDSAFKEIALNGDTTAIYYLAKAIMNLQTIFGLIPKFCGKGNNANILSSTLLKMREELVSDLDDPAIQSKIFPPTSDFESMIIIDRQVDLVTPMCTQLTYEGLIDEVFGIKSTFVELDQSLIGTQQQPPGTSLATSSTNVSNKPKKVPLNSTDKLHFQLRDKNFAVVSGLLNQIAKRISDDYEGRHQAKTIGQIKDFIGRLGGLQAEHQSLRMHVNVCEQISKYTSEQEFHKNLEMQQSAVSGLANQNHLDYIEEMIGKQRPIQQILRLLCLYSLVNDGLKVKHFDFMKKEIVQTYGYEQILTLQNLQKVGLLKKQVATSSLALAKSNNFPSIRKSLRLIVDDVNEHTPNDISYVYSGFAPISIRLVQLATHKLVDETKKLDANNNNNVIGWKNWEDALKLLNGVTFEETQKTFEDFLLPHKSRREFVVVTTNILNGTTLMTELMHNEDS</sequence>
<name>A0AAD5U4R8_9FUNG</name>
<organism evidence="3 4">
    <name type="scientific">Clydaea vesicula</name>
    <dbReference type="NCBI Taxonomy" id="447962"/>
    <lineage>
        <taxon>Eukaryota</taxon>
        <taxon>Fungi</taxon>
        <taxon>Fungi incertae sedis</taxon>
        <taxon>Chytridiomycota</taxon>
        <taxon>Chytridiomycota incertae sedis</taxon>
        <taxon>Chytridiomycetes</taxon>
        <taxon>Lobulomycetales</taxon>
        <taxon>Lobulomycetaceae</taxon>
        <taxon>Clydaea</taxon>
    </lineage>
</organism>
<evidence type="ECO:0000313" key="4">
    <source>
        <dbReference type="Proteomes" id="UP001211065"/>
    </source>
</evidence>
<dbReference type="InterPro" id="IPR027482">
    <property type="entry name" value="Sec1-like_dom2"/>
</dbReference>
<evidence type="ECO:0000256" key="2">
    <source>
        <dbReference type="SAM" id="MobiDB-lite"/>
    </source>
</evidence>
<dbReference type="InterPro" id="IPR043127">
    <property type="entry name" value="Sec-1-like_dom3a"/>
</dbReference>
<comment type="caution">
    <text evidence="3">The sequence shown here is derived from an EMBL/GenBank/DDBJ whole genome shotgun (WGS) entry which is preliminary data.</text>
</comment>
<evidence type="ECO:0008006" key="5">
    <source>
        <dbReference type="Google" id="ProtNLM"/>
    </source>
</evidence>
<feature type="compositionally biased region" description="Polar residues" evidence="2">
    <location>
        <begin position="270"/>
        <end position="288"/>
    </location>
</feature>
<dbReference type="AlphaFoldDB" id="A0AAD5U4R8"/>
<protein>
    <recommendedName>
        <fullName evidence="5">Vacuolar protein sorting-associated protein 33A</fullName>
    </recommendedName>
</protein>
<accession>A0AAD5U4R8</accession>
<dbReference type="PIRSF" id="PIRSF005715">
    <property type="entry name" value="VPS45_Sec1"/>
    <property type="match status" value="1"/>
</dbReference>
<dbReference type="InterPro" id="IPR043154">
    <property type="entry name" value="Sec-1-like_dom1"/>
</dbReference>
<dbReference type="Gene3D" id="3.40.50.2060">
    <property type="match status" value="1"/>
</dbReference>
<dbReference type="Gene3D" id="1.25.40.850">
    <property type="match status" value="1"/>
</dbReference>
<dbReference type="PANTHER" id="PTHR11679">
    <property type="entry name" value="VESICLE PROTEIN SORTING-ASSOCIATED"/>
    <property type="match status" value="1"/>
</dbReference>
<feature type="region of interest" description="Disordered" evidence="2">
    <location>
        <begin position="270"/>
        <end position="291"/>
    </location>
</feature>
<dbReference type="InterPro" id="IPR036045">
    <property type="entry name" value="Sec1-like_sf"/>
</dbReference>
<comment type="similarity">
    <text evidence="1">Belongs to the STXBP/unc-18/SEC1 family.</text>
</comment>
<reference evidence="3" key="1">
    <citation type="submission" date="2020-05" db="EMBL/GenBank/DDBJ databases">
        <title>Phylogenomic resolution of chytrid fungi.</title>
        <authorList>
            <person name="Stajich J.E."/>
            <person name="Amses K."/>
            <person name="Simmons R."/>
            <person name="Seto K."/>
            <person name="Myers J."/>
            <person name="Bonds A."/>
            <person name="Quandt C.A."/>
            <person name="Barry K."/>
            <person name="Liu P."/>
            <person name="Grigoriev I."/>
            <person name="Longcore J.E."/>
            <person name="James T.Y."/>
        </authorList>
    </citation>
    <scope>NUCLEOTIDE SEQUENCE</scope>
    <source>
        <strain evidence="3">JEL0476</strain>
    </source>
</reference>
<keyword evidence="4" id="KW-1185">Reference proteome</keyword>
<dbReference type="InterPro" id="IPR001619">
    <property type="entry name" value="Sec1-like"/>
</dbReference>
<dbReference type="InterPro" id="IPR043155">
    <property type="entry name" value="VPS33_dom3b"/>
</dbReference>
<dbReference type="GO" id="GO:0016192">
    <property type="term" value="P:vesicle-mediated transport"/>
    <property type="evidence" value="ECO:0007669"/>
    <property type="project" value="InterPro"/>
</dbReference>
<proteinExistence type="inferred from homology"/>
<dbReference type="Pfam" id="PF00995">
    <property type="entry name" value="Sec1"/>
    <property type="match status" value="1"/>
</dbReference>
<dbReference type="EMBL" id="JADGJW010000096">
    <property type="protein sequence ID" value="KAJ3224336.1"/>
    <property type="molecule type" value="Genomic_DNA"/>
</dbReference>
<dbReference type="Proteomes" id="UP001211065">
    <property type="component" value="Unassembled WGS sequence"/>
</dbReference>
<dbReference type="Gene3D" id="3.90.830.10">
    <property type="entry name" value="Syntaxin Binding Protein 1, Chain A, domain 2"/>
    <property type="match status" value="1"/>
</dbReference>
<evidence type="ECO:0000256" key="1">
    <source>
        <dbReference type="ARBA" id="ARBA00009884"/>
    </source>
</evidence>
<dbReference type="Gene3D" id="3.40.50.1910">
    <property type="match status" value="1"/>
</dbReference>